<sequence length="138" mass="15713">MESPPQAPSQLSGLQSFQCPDSRGNTGCHFTQADFVPSSFKTLHLYSESHLRSKYLFGLFFFFLFFFLCVGTQNFYDCPLLTGPYGNVNLIRKRNRLSSTFSPTSNAYASVRQLLTSCHLGMGMLQEINRWKVNWSDS</sequence>
<reference evidence="2" key="2">
    <citation type="journal article" date="2015" name="Fish Shellfish Immunol.">
        <title>Early steps in the European eel (Anguilla anguilla)-Vibrio vulnificus interaction in the gills: Role of the RtxA13 toxin.</title>
        <authorList>
            <person name="Callol A."/>
            <person name="Pajuelo D."/>
            <person name="Ebbesson L."/>
            <person name="Teles M."/>
            <person name="MacKenzie S."/>
            <person name="Amaro C."/>
        </authorList>
    </citation>
    <scope>NUCLEOTIDE SEQUENCE</scope>
</reference>
<evidence type="ECO:0000256" key="1">
    <source>
        <dbReference type="SAM" id="Phobius"/>
    </source>
</evidence>
<keyword evidence="1" id="KW-1133">Transmembrane helix</keyword>
<accession>A0A0E9WW36</accession>
<dbReference type="EMBL" id="GBXM01014787">
    <property type="protein sequence ID" value="JAH93790.1"/>
    <property type="molecule type" value="Transcribed_RNA"/>
</dbReference>
<keyword evidence="1" id="KW-0812">Transmembrane</keyword>
<feature type="transmembrane region" description="Helical" evidence="1">
    <location>
        <begin position="55"/>
        <end position="76"/>
    </location>
</feature>
<reference evidence="2" key="1">
    <citation type="submission" date="2014-11" db="EMBL/GenBank/DDBJ databases">
        <authorList>
            <person name="Amaro Gonzalez C."/>
        </authorList>
    </citation>
    <scope>NUCLEOTIDE SEQUENCE</scope>
</reference>
<evidence type="ECO:0000313" key="2">
    <source>
        <dbReference type="EMBL" id="JAH93790.1"/>
    </source>
</evidence>
<organism evidence="2">
    <name type="scientific">Anguilla anguilla</name>
    <name type="common">European freshwater eel</name>
    <name type="synonym">Muraena anguilla</name>
    <dbReference type="NCBI Taxonomy" id="7936"/>
    <lineage>
        <taxon>Eukaryota</taxon>
        <taxon>Metazoa</taxon>
        <taxon>Chordata</taxon>
        <taxon>Craniata</taxon>
        <taxon>Vertebrata</taxon>
        <taxon>Euteleostomi</taxon>
        <taxon>Actinopterygii</taxon>
        <taxon>Neopterygii</taxon>
        <taxon>Teleostei</taxon>
        <taxon>Anguilliformes</taxon>
        <taxon>Anguillidae</taxon>
        <taxon>Anguilla</taxon>
    </lineage>
</organism>
<keyword evidence="1" id="KW-0472">Membrane</keyword>
<proteinExistence type="predicted"/>
<name>A0A0E9WW36_ANGAN</name>
<protein>
    <submittedName>
        <fullName evidence="2">Uncharacterized protein</fullName>
    </submittedName>
</protein>
<dbReference type="AlphaFoldDB" id="A0A0E9WW36"/>